<feature type="region of interest" description="Disordered" evidence="1">
    <location>
        <begin position="1"/>
        <end position="83"/>
    </location>
</feature>
<reference evidence="2" key="1">
    <citation type="submission" date="2023-04" db="EMBL/GenBank/DDBJ databases">
        <authorList>
            <consortium name="ELIXIR-Norway"/>
        </authorList>
    </citation>
    <scope>NUCLEOTIDE SEQUENCE [LARGE SCALE GENOMIC DNA]</scope>
</reference>
<name>A0ABN8Y254_RANTA</name>
<evidence type="ECO:0000313" key="2">
    <source>
        <dbReference type="EMBL" id="CAI9155685.1"/>
    </source>
</evidence>
<evidence type="ECO:0000256" key="1">
    <source>
        <dbReference type="SAM" id="MobiDB-lite"/>
    </source>
</evidence>
<feature type="region of interest" description="Disordered" evidence="1">
    <location>
        <begin position="238"/>
        <end position="264"/>
    </location>
</feature>
<sequence>MPAGGSEDRGPRSAAGPNQTPPGPRVPEPQTGVGRGGADRGRAWRGPGREGDEISAPLSPTPSPGMHTRPAARGPETLQTPVPGQVCWPGLPVCGDGAVSAGLWPARPVERAPAALRLCPREAQRTEGRGPRRARIRHLRGHVSLSHKREWAGGAPTGGGPGEAQAGRATRPPRPSAQPQAQACTPDRPLGVRKHSRPPCRARFAGQGCRCVGTGRFRLGCGRHAPWKGEAGWLDTAHQGEKEAQRRVFKGPWRQPPPSKIIPP</sequence>
<dbReference type="Proteomes" id="UP001176941">
    <property type="component" value="Chromosome 13"/>
</dbReference>
<protein>
    <submittedName>
        <fullName evidence="2">Uncharacterized protein</fullName>
    </submittedName>
</protein>
<evidence type="ECO:0000313" key="3">
    <source>
        <dbReference type="Proteomes" id="UP001176941"/>
    </source>
</evidence>
<proteinExistence type="predicted"/>
<keyword evidence="3" id="KW-1185">Reference proteome</keyword>
<organism evidence="2 3">
    <name type="scientific">Rangifer tarandus platyrhynchus</name>
    <name type="common">Svalbard reindeer</name>
    <dbReference type="NCBI Taxonomy" id="3082113"/>
    <lineage>
        <taxon>Eukaryota</taxon>
        <taxon>Metazoa</taxon>
        <taxon>Chordata</taxon>
        <taxon>Craniata</taxon>
        <taxon>Vertebrata</taxon>
        <taxon>Euteleostomi</taxon>
        <taxon>Mammalia</taxon>
        <taxon>Eutheria</taxon>
        <taxon>Laurasiatheria</taxon>
        <taxon>Artiodactyla</taxon>
        <taxon>Ruminantia</taxon>
        <taxon>Pecora</taxon>
        <taxon>Cervidae</taxon>
        <taxon>Odocoileinae</taxon>
        <taxon>Rangifer</taxon>
    </lineage>
</organism>
<feature type="compositionally biased region" description="Basic and acidic residues" evidence="1">
    <location>
        <begin position="37"/>
        <end position="52"/>
    </location>
</feature>
<dbReference type="EMBL" id="OX459949">
    <property type="protein sequence ID" value="CAI9155685.1"/>
    <property type="molecule type" value="Genomic_DNA"/>
</dbReference>
<feature type="compositionally biased region" description="Basic and acidic residues" evidence="1">
    <location>
        <begin position="1"/>
        <end position="11"/>
    </location>
</feature>
<accession>A0ABN8Y254</accession>
<feature type="compositionally biased region" description="Pro residues" evidence="1">
    <location>
        <begin position="254"/>
        <end position="264"/>
    </location>
</feature>
<feature type="region of interest" description="Disordered" evidence="1">
    <location>
        <begin position="150"/>
        <end position="196"/>
    </location>
</feature>
<gene>
    <name evidence="2" type="ORF">MRATA1EN1_LOCUS4647</name>
</gene>